<dbReference type="PANTHER" id="PTHR10555">
    <property type="entry name" value="SORTING NEXIN"/>
    <property type="match status" value="1"/>
</dbReference>
<dbReference type="EMBL" id="GL983829">
    <property type="protein sequence ID" value="EGR31692.1"/>
    <property type="molecule type" value="Genomic_DNA"/>
</dbReference>
<proteinExistence type="predicted"/>
<dbReference type="AlphaFoldDB" id="G0QSV9"/>
<feature type="domain" description="PX" evidence="1">
    <location>
        <begin position="40"/>
        <end position="150"/>
    </location>
</feature>
<dbReference type="Gene3D" id="3.30.1520.10">
    <property type="entry name" value="Phox-like domain"/>
    <property type="match status" value="1"/>
</dbReference>
<evidence type="ECO:0000313" key="2">
    <source>
        <dbReference type="EMBL" id="EGR31692.1"/>
    </source>
</evidence>
<dbReference type="Proteomes" id="UP000008983">
    <property type="component" value="Unassembled WGS sequence"/>
</dbReference>
<gene>
    <name evidence="2" type="ORF">IMG5_104060</name>
</gene>
<dbReference type="RefSeq" id="XP_004035178.1">
    <property type="nucleotide sequence ID" value="XM_004035130.1"/>
</dbReference>
<evidence type="ECO:0000313" key="3">
    <source>
        <dbReference type="Proteomes" id="UP000008983"/>
    </source>
</evidence>
<dbReference type="GO" id="GO:0035091">
    <property type="term" value="F:phosphatidylinositol binding"/>
    <property type="evidence" value="ECO:0007669"/>
    <property type="project" value="InterPro"/>
</dbReference>
<dbReference type="STRING" id="857967.G0QSV9"/>
<protein>
    <submittedName>
        <fullName evidence="2">PX domain protein</fullName>
    </submittedName>
</protein>
<name>G0QSV9_ICHMU</name>
<dbReference type="SUPFAM" id="SSF64268">
    <property type="entry name" value="PX domain"/>
    <property type="match status" value="1"/>
</dbReference>
<accession>G0QSV9</accession>
<reference evidence="2 3" key="1">
    <citation type="submission" date="2011-07" db="EMBL/GenBank/DDBJ databases">
        <authorList>
            <person name="Coyne R."/>
            <person name="Brami D."/>
            <person name="Johnson J."/>
            <person name="Hostetler J."/>
            <person name="Hannick L."/>
            <person name="Clark T."/>
            <person name="Cassidy-Hanley D."/>
            <person name="Inman J."/>
        </authorList>
    </citation>
    <scope>NUCLEOTIDE SEQUENCE [LARGE SCALE GENOMIC DNA]</scope>
    <source>
        <strain evidence="2 3">G5</strain>
    </source>
</reference>
<dbReference type="Pfam" id="PF00787">
    <property type="entry name" value="PX"/>
    <property type="match status" value="1"/>
</dbReference>
<organism evidence="2 3">
    <name type="scientific">Ichthyophthirius multifiliis</name>
    <name type="common">White spot disease agent</name>
    <name type="synonym">Ich</name>
    <dbReference type="NCBI Taxonomy" id="5932"/>
    <lineage>
        <taxon>Eukaryota</taxon>
        <taxon>Sar</taxon>
        <taxon>Alveolata</taxon>
        <taxon>Ciliophora</taxon>
        <taxon>Intramacronucleata</taxon>
        <taxon>Oligohymenophorea</taxon>
        <taxon>Hymenostomatida</taxon>
        <taxon>Ophryoglenina</taxon>
        <taxon>Ichthyophthirius</taxon>
    </lineage>
</organism>
<dbReference type="OMA" id="MQQWAND"/>
<dbReference type="PANTHER" id="PTHR10555:SF170">
    <property type="entry name" value="FI18122P1"/>
    <property type="match status" value="1"/>
</dbReference>
<dbReference type="InterPro" id="IPR001683">
    <property type="entry name" value="PX_dom"/>
</dbReference>
<dbReference type="InParanoid" id="G0QSV9"/>
<dbReference type="eggNOG" id="KOG2273">
    <property type="taxonomic scope" value="Eukaryota"/>
</dbReference>
<dbReference type="PROSITE" id="PS50195">
    <property type="entry name" value="PX"/>
    <property type="match status" value="1"/>
</dbReference>
<dbReference type="SMART" id="SM00312">
    <property type="entry name" value="PX"/>
    <property type="match status" value="1"/>
</dbReference>
<dbReference type="OrthoDB" id="300396at2759"/>
<dbReference type="InterPro" id="IPR036871">
    <property type="entry name" value="PX_dom_sf"/>
</dbReference>
<dbReference type="GeneID" id="14907839"/>
<dbReference type="GO" id="GO:0005768">
    <property type="term" value="C:endosome"/>
    <property type="evidence" value="ECO:0007669"/>
    <property type="project" value="TreeGrafter"/>
</dbReference>
<keyword evidence="3" id="KW-1185">Reference proteome</keyword>
<evidence type="ECO:0000259" key="1">
    <source>
        <dbReference type="PROSITE" id="PS50195"/>
    </source>
</evidence>
<sequence length="350" mass="41900">MKITIDNYIIVQNHQIKAKQANSKIYIQKFQSKIKVIKKKILFFFRYEKKYGGIFSQSYIVYHVETEQLNWSVQRRYNDFCWLRETLEKAYPAICIPPIPKKKSTRSFQPLFLSKRMAFMEHFLNKLLKQPELKCSKYLEGFLGMTSDDQFLKLKKEGENLQKIQKVQNMVTINGKAECVINQEINQYLKKANEFFSNQDIIYKKIRKLCKQLIIDFDQLSTTLFSIGDCFSQQYQISYLFNNSNENQEPLLEELYINLNNLNVAWGNNITNQIKFVQENLSNWYKYYNNETQIIKDVIQLLFIQLLKNQQDINQKRLCRERILSFQTKSQLQKRKILQNGRSYQMGYSQ</sequence>